<sequence>MTKARAALAALLGVLALAGRAEATSFEYANPSAPCGGGTSLGTGTCLYTCQETCESDSACVGVLYDIDRSPVCKVSNTECYENGYTYQSIVREADSSCGNKDFNLIWLLDESGSVSTSNYDDMKDLTIQITSSMAFADQKTLVDTSYFEFHRYVEDENTDTFTNNVCGFETKIDSLRRKGGSTNIDDALRKGLARRQEFDANTMTIIILLTDGEPNYRGTRTSLQGCNGVENRNRQNDCGEAARDRLREIAATSNTFLVYGAITGANTNLFSDFSNSDYRLIDISNWQLQDFSGELKEIIGDAICLTESPTKQPTKNPTRAPIAPPTPEPTPLPTLSPTLYPTTLPPSTCTVLDSGVETVSFPDASVTDQASVFSISSGADVTADGIDITDGVLDYTSTYAFHKNKDNLVGGFIANFVVEIDPDSVVSENQTSGFAFVVHNREAGLEDIPISTGAGLGYSNIENSIAFAVDLCVDRVDGEPCAEADSYISYNVENSSAIPSSSDLYLSSATTLIKSLYNYTIEYLEQGELLRIYESGDLLLSQYGFRVENIIGSKSAYIGFTSSVDAVPVLQRVTEWSIKTVGIAYNETDSEDIYIDAVPKNLTADGETEVTFTVQTYDVCTYPIDFGGQSDAFSALFIEIPDVETGFYIDNATEPTIEEATIVDNGDGSYSAVLKTELINVSFALFATYGKGCALDLTWDNSTDVSLASATQASGNTTYCFFGTVAEAVVTTPPPAVETPAPDPITNTEPENQQAAMNAAIGGGVSAGLFLIAAIFLLRYRRRWRRDEKFIYEGNLANLDRDVVYQDGGDDLVARLQSSQEELLRVRAQAQTSHDPEQIAQLQKETETLKSEIRGLKQSIAAAEGPRPMSIFFRSKPKANRKQFGAGDDTYSI</sequence>
<feature type="domain" description="VWFA" evidence="4">
    <location>
        <begin position="104"/>
        <end position="304"/>
    </location>
</feature>
<reference evidence="5 6" key="1">
    <citation type="submission" date="2017-12" db="EMBL/GenBank/DDBJ databases">
        <title>Sequencing, de novo assembly and annotation of complete genome of a new Thraustochytrid species, strain FCC1311.</title>
        <authorList>
            <person name="Sedici K."/>
            <person name="Godart F."/>
            <person name="Aiese Cigliano R."/>
            <person name="Sanseverino W."/>
            <person name="Barakat M."/>
            <person name="Ortet P."/>
            <person name="Marechal E."/>
            <person name="Cagnac O."/>
            <person name="Amato A."/>
        </authorList>
    </citation>
    <scope>NUCLEOTIDE SEQUENCE [LARGE SCALE GENOMIC DNA]</scope>
</reference>
<feature type="chain" id="PRO_5015308979" evidence="3">
    <location>
        <begin position="24"/>
        <end position="894"/>
    </location>
</feature>
<evidence type="ECO:0000256" key="2">
    <source>
        <dbReference type="SAM" id="Phobius"/>
    </source>
</evidence>
<name>A0A2R5G642_9STRA</name>
<dbReference type="SUPFAM" id="SSF49899">
    <property type="entry name" value="Concanavalin A-like lectins/glucanases"/>
    <property type="match status" value="1"/>
</dbReference>
<dbReference type="Pfam" id="PF00092">
    <property type="entry name" value="VWA"/>
    <property type="match status" value="1"/>
</dbReference>
<dbReference type="InterPro" id="IPR036465">
    <property type="entry name" value="vWFA_dom_sf"/>
</dbReference>
<evidence type="ECO:0000259" key="4">
    <source>
        <dbReference type="PROSITE" id="PS50234"/>
    </source>
</evidence>
<accession>A0A2R5G642</accession>
<feature type="transmembrane region" description="Helical" evidence="2">
    <location>
        <begin position="756"/>
        <end position="779"/>
    </location>
</feature>
<keyword evidence="6" id="KW-1185">Reference proteome</keyword>
<dbReference type="Gene3D" id="3.40.50.410">
    <property type="entry name" value="von Willebrand factor, type A domain"/>
    <property type="match status" value="1"/>
</dbReference>
<keyword evidence="2" id="KW-0472">Membrane</keyword>
<dbReference type="Proteomes" id="UP000241890">
    <property type="component" value="Unassembled WGS sequence"/>
</dbReference>
<evidence type="ECO:0000256" key="3">
    <source>
        <dbReference type="SAM" id="SignalP"/>
    </source>
</evidence>
<dbReference type="OrthoDB" id="8194732at2759"/>
<dbReference type="InterPro" id="IPR002035">
    <property type="entry name" value="VWF_A"/>
</dbReference>
<gene>
    <name evidence="5" type="ORF">FCC1311_027482</name>
</gene>
<keyword evidence="2" id="KW-0812">Transmembrane</keyword>
<dbReference type="InParanoid" id="A0A2R5G642"/>
<dbReference type="CDD" id="cd00198">
    <property type="entry name" value="vWFA"/>
    <property type="match status" value="1"/>
</dbReference>
<evidence type="ECO:0000313" key="6">
    <source>
        <dbReference type="Proteomes" id="UP000241890"/>
    </source>
</evidence>
<feature type="compositionally biased region" description="Pro residues" evidence="1">
    <location>
        <begin position="323"/>
        <end position="335"/>
    </location>
</feature>
<dbReference type="SMART" id="SM00327">
    <property type="entry name" value="VWA"/>
    <property type="match status" value="1"/>
</dbReference>
<dbReference type="EMBL" id="BEYU01000021">
    <property type="protein sequence ID" value="GBG26527.1"/>
    <property type="molecule type" value="Genomic_DNA"/>
</dbReference>
<dbReference type="InterPro" id="IPR013320">
    <property type="entry name" value="ConA-like_dom_sf"/>
</dbReference>
<feature type="signal peptide" evidence="3">
    <location>
        <begin position="1"/>
        <end position="23"/>
    </location>
</feature>
<dbReference type="SUPFAM" id="SSF53300">
    <property type="entry name" value="vWA-like"/>
    <property type="match status" value="1"/>
</dbReference>
<dbReference type="PROSITE" id="PS50234">
    <property type="entry name" value="VWFA"/>
    <property type="match status" value="1"/>
</dbReference>
<keyword evidence="2" id="KW-1133">Transmembrane helix</keyword>
<dbReference type="Gene3D" id="2.60.120.200">
    <property type="match status" value="1"/>
</dbReference>
<evidence type="ECO:0000256" key="1">
    <source>
        <dbReference type="SAM" id="MobiDB-lite"/>
    </source>
</evidence>
<organism evidence="5 6">
    <name type="scientific">Hondaea fermentalgiana</name>
    <dbReference type="NCBI Taxonomy" id="2315210"/>
    <lineage>
        <taxon>Eukaryota</taxon>
        <taxon>Sar</taxon>
        <taxon>Stramenopiles</taxon>
        <taxon>Bigyra</taxon>
        <taxon>Labyrinthulomycetes</taxon>
        <taxon>Thraustochytrida</taxon>
        <taxon>Thraustochytriidae</taxon>
        <taxon>Hondaea</taxon>
    </lineage>
</organism>
<protein>
    <submittedName>
        <fullName evidence="5">Inter-alpha-trypsin inhibitor heavy chain H4</fullName>
    </submittedName>
</protein>
<feature type="region of interest" description="Disordered" evidence="1">
    <location>
        <begin position="309"/>
        <end position="336"/>
    </location>
</feature>
<dbReference type="Gene3D" id="2.60.40.10">
    <property type="entry name" value="Immunoglobulins"/>
    <property type="match status" value="1"/>
</dbReference>
<comment type="caution">
    <text evidence="5">The sequence shown here is derived from an EMBL/GenBank/DDBJ whole genome shotgun (WGS) entry which is preliminary data.</text>
</comment>
<dbReference type="AlphaFoldDB" id="A0A2R5G642"/>
<dbReference type="InterPro" id="IPR013783">
    <property type="entry name" value="Ig-like_fold"/>
</dbReference>
<keyword evidence="3" id="KW-0732">Signal</keyword>
<evidence type="ECO:0000313" key="5">
    <source>
        <dbReference type="EMBL" id="GBG26527.1"/>
    </source>
</evidence>
<proteinExistence type="predicted"/>